<evidence type="ECO:0000256" key="2">
    <source>
        <dbReference type="ARBA" id="ARBA00022649"/>
    </source>
</evidence>
<protein>
    <submittedName>
        <fullName evidence="3">Type II toxin-antitoxin system RelE/ParE family toxin</fullName>
    </submittedName>
</protein>
<dbReference type="PANTHER" id="PTHR33755:SF6">
    <property type="entry name" value="PLASMID STABILIZATION SYSTEM PROTEIN"/>
    <property type="match status" value="1"/>
</dbReference>
<dbReference type="Gene3D" id="3.30.2310.20">
    <property type="entry name" value="RelE-like"/>
    <property type="match status" value="1"/>
</dbReference>
<proteinExistence type="inferred from homology"/>
<evidence type="ECO:0000256" key="1">
    <source>
        <dbReference type="ARBA" id="ARBA00006226"/>
    </source>
</evidence>
<dbReference type="InterPro" id="IPR035093">
    <property type="entry name" value="RelE/ParE_toxin_dom_sf"/>
</dbReference>
<comment type="caution">
    <text evidence="3">The sequence shown here is derived from an EMBL/GenBank/DDBJ whole genome shotgun (WGS) entry which is preliminary data.</text>
</comment>
<evidence type="ECO:0000313" key="4">
    <source>
        <dbReference type="Proteomes" id="UP000224974"/>
    </source>
</evidence>
<organism evidence="3 4">
    <name type="scientific">Budvicia aquatica</name>
    <dbReference type="NCBI Taxonomy" id="82979"/>
    <lineage>
        <taxon>Bacteria</taxon>
        <taxon>Pseudomonadati</taxon>
        <taxon>Pseudomonadota</taxon>
        <taxon>Gammaproteobacteria</taxon>
        <taxon>Enterobacterales</taxon>
        <taxon>Budviciaceae</taxon>
        <taxon>Budvicia</taxon>
    </lineage>
</organism>
<dbReference type="Proteomes" id="UP000224974">
    <property type="component" value="Unassembled WGS sequence"/>
</dbReference>
<evidence type="ECO:0000313" key="3">
    <source>
        <dbReference type="EMBL" id="PHI28474.1"/>
    </source>
</evidence>
<dbReference type="Pfam" id="PF05016">
    <property type="entry name" value="ParE_toxin"/>
    <property type="match status" value="1"/>
</dbReference>
<name>A0A2C6DI85_9GAMM</name>
<dbReference type="RefSeq" id="WP_071605838.1">
    <property type="nucleotide sequence ID" value="NZ_CAADJA010000002.1"/>
</dbReference>
<gene>
    <name evidence="3" type="ORF">CRN84_03595</name>
</gene>
<dbReference type="EMBL" id="PDDX01000001">
    <property type="protein sequence ID" value="PHI28474.1"/>
    <property type="molecule type" value="Genomic_DNA"/>
</dbReference>
<dbReference type="InterPro" id="IPR051803">
    <property type="entry name" value="TA_system_RelE-like_toxin"/>
</dbReference>
<keyword evidence="4" id="KW-1185">Reference proteome</keyword>
<comment type="similarity">
    <text evidence="1">Belongs to the RelE toxin family.</text>
</comment>
<dbReference type="PANTHER" id="PTHR33755">
    <property type="entry name" value="TOXIN PARE1-RELATED"/>
    <property type="match status" value="1"/>
</dbReference>
<dbReference type="AlphaFoldDB" id="A0A2C6DI85"/>
<dbReference type="OrthoDB" id="9798046at2"/>
<accession>A0A2C6DI85</accession>
<dbReference type="InterPro" id="IPR007712">
    <property type="entry name" value="RelE/ParE_toxin"/>
</dbReference>
<reference evidence="4" key="1">
    <citation type="submission" date="2017-09" db="EMBL/GenBank/DDBJ databases">
        <title>FDA dAtabase for Regulatory Grade micrObial Sequences (FDA-ARGOS): Supporting development and validation of Infectious Disease Dx tests.</title>
        <authorList>
            <person name="Minogue T."/>
            <person name="Wolcott M."/>
            <person name="Wasieloski L."/>
            <person name="Aguilar W."/>
            <person name="Moore D."/>
            <person name="Tallon L."/>
            <person name="Sadzewicz L."/>
            <person name="Ott S."/>
            <person name="Zhao X."/>
            <person name="Nagaraj S."/>
            <person name="Vavikolanu K."/>
            <person name="Aluvathingal J."/>
            <person name="Nadendla S."/>
            <person name="Sichtig H."/>
        </authorList>
    </citation>
    <scope>NUCLEOTIDE SEQUENCE [LARGE SCALE GENOMIC DNA]</scope>
    <source>
        <strain evidence="4">FDAARGOS_387</strain>
    </source>
</reference>
<sequence>MVLTLSPLAVQDLEEIGDYIADDNPVRALSCVNGLYQQCLLIGETPALYRQRPELGRGIRCCPYGRYLILFSVNTNDIRIQRILHGARDITPQSSS</sequence>
<keyword evidence="2" id="KW-1277">Toxin-antitoxin system</keyword>